<evidence type="ECO:0000256" key="20">
    <source>
        <dbReference type="PIRSR" id="PIRSR603187-2"/>
    </source>
</evidence>
<keyword evidence="12" id="KW-0378">Hydrolase</keyword>
<dbReference type="GO" id="GO:0008970">
    <property type="term" value="F:phospholipase A1 activity"/>
    <property type="evidence" value="ECO:0007669"/>
    <property type="project" value="UniProtKB-EC"/>
</dbReference>
<feature type="binding site" description="in dimeric form" evidence="20">
    <location>
        <position position="157"/>
    </location>
    <ligand>
        <name>Ca(2+)</name>
        <dbReference type="ChEBI" id="CHEBI:29108"/>
        <label>1</label>
    </ligand>
</feature>
<keyword evidence="17" id="KW-0998">Cell outer membrane</keyword>
<dbReference type="Proteomes" id="UP000199109">
    <property type="component" value="Unassembled WGS sequence"/>
</dbReference>
<evidence type="ECO:0000256" key="1">
    <source>
        <dbReference type="ARBA" id="ARBA00000111"/>
    </source>
</evidence>
<dbReference type="InterPro" id="IPR036541">
    <property type="entry name" value="PLipase_A1_sf"/>
</dbReference>
<dbReference type="GO" id="GO:0004623">
    <property type="term" value="F:phospholipase A2 activity"/>
    <property type="evidence" value="ECO:0007669"/>
    <property type="project" value="UniProtKB-EC"/>
</dbReference>
<evidence type="ECO:0000256" key="12">
    <source>
        <dbReference type="ARBA" id="ARBA00022801"/>
    </source>
</evidence>
<evidence type="ECO:0000313" key="21">
    <source>
        <dbReference type="EMBL" id="SDE64088.1"/>
    </source>
</evidence>
<dbReference type="PANTHER" id="PTHR40457:SF1">
    <property type="entry name" value="PHOSPHOLIPASE A1"/>
    <property type="match status" value="1"/>
</dbReference>
<protein>
    <recommendedName>
        <fullName evidence="18">Phosphatidylcholine 1-acylhydrolase</fullName>
        <ecNumber evidence="6">3.1.1.32</ecNumber>
        <ecNumber evidence="7">3.1.1.4</ecNumber>
    </recommendedName>
</protein>
<comment type="cofactor">
    <cofactor evidence="20">
        <name>Ca(2+)</name>
        <dbReference type="ChEBI" id="CHEBI:29108"/>
    </cofactor>
    <text evidence="20">Binds 1 Ca(2+) ion per monomer.</text>
</comment>
<dbReference type="SUPFAM" id="SSF56931">
    <property type="entry name" value="Outer membrane phospholipase A (OMPLA)"/>
    <property type="match status" value="1"/>
</dbReference>
<evidence type="ECO:0000256" key="16">
    <source>
        <dbReference type="ARBA" id="ARBA00023136"/>
    </source>
</evidence>
<evidence type="ECO:0000256" key="17">
    <source>
        <dbReference type="ARBA" id="ARBA00023237"/>
    </source>
</evidence>
<comment type="similarity">
    <text evidence="4">Belongs to the phospholipase A1 family.</text>
</comment>
<dbReference type="GO" id="GO:0046872">
    <property type="term" value="F:metal ion binding"/>
    <property type="evidence" value="ECO:0007669"/>
    <property type="project" value="UniProtKB-KW"/>
</dbReference>
<evidence type="ECO:0000256" key="18">
    <source>
        <dbReference type="ARBA" id="ARBA00032375"/>
    </source>
</evidence>
<gene>
    <name evidence="21" type="ORF">SAMN05421636_106228</name>
</gene>
<evidence type="ECO:0000256" key="3">
    <source>
        <dbReference type="ARBA" id="ARBA00004571"/>
    </source>
</evidence>
<comment type="catalytic activity">
    <reaction evidence="1">
        <text>a 1,2-diacyl-sn-glycero-3-phosphocholine + H2O = a 2-acyl-sn-glycero-3-phosphocholine + a fatty acid + H(+)</text>
        <dbReference type="Rhea" id="RHEA:18689"/>
        <dbReference type="ChEBI" id="CHEBI:15377"/>
        <dbReference type="ChEBI" id="CHEBI:15378"/>
        <dbReference type="ChEBI" id="CHEBI:28868"/>
        <dbReference type="ChEBI" id="CHEBI:57643"/>
        <dbReference type="ChEBI" id="CHEBI:57875"/>
        <dbReference type="EC" id="3.1.1.32"/>
    </reaction>
</comment>
<evidence type="ECO:0000256" key="4">
    <source>
        <dbReference type="ARBA" id="ARBA00010525"/>
    </source>
</evidence>
<feature type="active site" description="Nucleophile" evidence="19">
    <location>
        <position position="154"/>
    </location>
</feature>
<evidence type="ECO:0000313" key="22">
    <source>
        <dbReference type="Proteomes" id="UP000199109"/>
    </source>
</evidence>
<proteinExistence type="inferred from homology"/>
<dbReference type="PANTHER" id="PTHR40457">
    <property type="entry name" value="PHOSPHOLIPASE A1"/>
    <property type="match status" value="1"/>
</dbReference>
<evidence type="ECO:0000256" key="8">
    <source>
        <dbReference type="ARBA" id="ARBA00022452"/>
    </source>
</evidence>
<dbReference type="GO" id="GO:0009279">
    <property type="term" value="C:cell outer membrane"/>
    <property type="evidence" value="ECO:0007669"/>
    <property type="project" value="UniProtKB-SubCell"/>
</dbReference>
<evidence type="ECO:0000256" key="11">
    <source>
        <dbReference type="ARBA" id="ARBA00022729"/>
    </source>
</evidence>
<keyword evidence="10 20" id="KW-0479">Metal-binding</keyword>
<evidence type="ECO:0000256" key="5">
    <source>
        <dbReference type="ARBA" id="ARBA00011702"/>
    </source>
</evidence>
<reference evidence="21 22" key="1">
    <citation type="submission" date="2016-10" db="EMBL/GenBank/DDBJ databases">
        <authorList>
            <person name="de Groot N.N."/>
        </authorList>
    </citation>
    <scope>NUCLEOTIDE SEQUENCE [LARGE SCALE GENOMIC DNA]</scope>
    <source>
        <strain evidence="21 22">DSM 23421</strain>
    </source>
</reference>
<feature type="binding site" description="in dimeric form" evidence="20">
    <location>
        <position position="117"/>
    </location>
    <ligand>
        <name>Ca(2+)</name>
        <dbReference type="ChEBI" id="CHEBI:29108"/>
        <label>1</label>
    </ligand>
</feature>
<keyword evidence="8" id="KW-1134">Transmembrane beta strand</keyword>
<evidence type="ECO:0000256" key="2">
    <source>
        <dbReference type="ARBA" id="ARBA00001604"/>
    </source>
</evidence>
<keyword evidence="15" id="KW-0443">Lipid metabolism</keyword>
<dbReference type="EMBL" id="FNAO01000006">
    <property type="protein sequence ID" value="SDE64088.1"/>
    <property type="molecule type" value="Genomic_DNA"/>
</dbReference>
<keyword evidence="16" id="KW-0472">Membrane</keyword>
<evidence type="ECO:0000256" key="6">
    <source>
        <dbReference type="ARBA" id="ARBA00013179"/>
    </source>
</evidence>
<dbReference type="EC" id="3.1.1.32" evidence="6"/>
<dbReference type="InterPro" id="IPR003187">
    <property type="entry name" value="PLipase_A1"/>
</dbReference>
<comment type="subunit">
    <text evidence="5">Homodimer; dimerization is reversible, and the dimeric form is the active one.</text>
</comment>
<dbReference type="PRINTS" id="PR01486">
    <property type="entry name" value="PHPHLIPASEA1"/>
</dbReference>
<sequence length="294" mass="34813">MVPLPQNWRMIARKYPNSYFLFFLLAIILLPMMELSAQAFTRDEFKDSIQNIPYFTIHKDNYFITGLPTNTSVNSNTANAKYQISFKQMITRNALPWDTYLFATYSQKAFWDVYKESFPFREINFNPSIGVGKAIFNKRDRLKGIISINFEHESNGRDSIFSRSWNRLNIEYATNLSDKIRARGKLWLPFAYKKGNSDILEYRGLGELQLSYEMKPNKLYFEVLLRKGLTWDTKGTYRPRIYYSPFKKNRSNQYFMLEWYVGQAESLMDYKAFTSMVRIGYVIKSNELNFLKGK</sequence>
<name>A0A1G7EKD8_9FLAO</name>
<organism evidence="21 22">
    <name type="scientific">Pricia antarctica</name>
    <dbReference type="NCBI Taxonomy" id="641691"/>
    <lineage>
        <taxon>Bacteria</taxon>
        <taxon>Pseudomonadati</taxon>
        <taxon>Bacteroidota</taxon>
        <taxon>Flavobacteriia</taxon>
        <taxon>Flavobacteriales</taxon>
        <taxon>Flavobacteriaceae</taxon>
        <taxon>Pricia</taxon>
    </lineage>
</organism>
<keyword evidence="9" id="KW-0812">Transmembrane</keyword>
<evidence type="ECO:0000256" key="19">
    <source>
        <dbReference type="PIRSR" id="PIRSR603187-1"/>
    </source>
</evidence>
<evidence type="ECO:0000256" key="15">
    <source>
        <dbReference type="ARBA" id="ARBA00023098"/>
    </source>
</evidence>
<comment type="catalytic activity">
    <reaction evidence="2">
        <text>a 1,2-diacyl-sn-glycero-3-phosphocholine + H2O = a 1-acyl-sn-glycero-3-phosphocholine + a fatty acid + H(+)</text>
        <dbReference type="Rhea" id="RHEA:15801"/>
        <dbReference type="ChEBI" id="CHEBI:15377"/>
        <dbReference type="ChEBI" id="CHEBI:15378"/>
        <dbReference type="ChEBI" id="CHEBI:28868"/>
        <dbReference type="ChEBI" id="CHEBI:57643"/>
        <dbReference type="ChEBI" id="CHEBI:58168"/>
        <dbReference type="EC" id="3.1.1.4"/>
    </reaction>
</comment>
<dbReference type="AlphaFoldDB" id="A0A1G7EKD8"/>
<feature type="active site" description="Proton acceptor" evidence="19">
    <location>
        <position position="152"/>
    </location>
</feature>
<dbReference type="EC" id="3.1.1.4" evidence="7"/>
<evidence type="ECO:0000256" key="9">
    <source>
        <dbReference type="ARBA" id="ARBA00022692"/>
    </source>
</evidence>
<evidence type="ECO:0000256" key="10">
    <source>
        <dbReference type="ARBA" id="ARBA00022723"/>
    </source>
</evidence>
<evidence type="ECO:0000256" key="14">
    <source>
        <dbReference type="ARBA" id="ARBA00022963"/>
    </source>
</evidence>
<evidence type="ECO:0000256" key="7">
    <source>
        <dbReference type="ARBA" id="ARBA00013278"/>
    </source>
</evidence>
<dbReference type="Pfam" id="PF02253">
    <property type="entry name" value="PLA1"/>
    <property type="match status" value="1"/>
</dbReference>
<dbReference type="Gene3D" id="2.40.230.10">
    <property type="entry name" value="Phospholipase A1"/>
    <property type="match status" value="1"/>
</dbReference>
<keyword evidence="14" id="KW-0442">Lipid degradation</keyword>
<dbReference type="STRING" id="641691.SAMN05421636_106228"/>
<keyword evidence="22" id="KW-1185">Reference proteome</keyword>
<feature type="binding site" description="in dimeric form" evidence="20">
    <location>
        <position position="162"/>
    </location>
    <ligand>
        <name>Ca(2+)</name>
        <dbReference type="ChEBI" id="CHEBI:29108"/>
        <label>1</label>
    </ligand>
</feature>
<dbReference type="GO" id="GO:0016042">
    <property type="term" value="P:lipid catabolic process"/>
    <property type="evidence" value="ECO:0007669"/>
    <property type="project" value="UniProtKB-KW"/>
</dbReference>
<keyword evidence="11" id="KW-0732">Signal</keyword>
<evidence type="ECO:0000256" key="13">
    <source>
        <dbReference type="ARBA" id="ARBA00022837"/>
    </source>
</evidence>
<comment type="subcellular location">
    <subcellularLocation>
        <location evidence="3">Cell outer membrane</location>
        <topology evidence="3">Multi-pass membrane protein</topology>
    </subcellularLocation>
</comment>
<keyword evidence="13 20" id="KW-0106">Calcium</keyword>
<accession>A0A1G7EKD8</accession>